<reference evidence="1 2" key="1">
    <citation type="journal article" date="2018" name="Proc. Natl. Acad. Sci. U.S.A.">
        <title>Draft genome sequence of Camellia sinensis var. sinensis provides insights into the evolution of the tea genome and tea quality.</title>
        <authorList>
            <person name="Wei C."/>
            <person name="Yang H."/>
            <person name="Wang S."/>
            <person name="Zhao J."/>
            <person name="Liu C."/>
            <person name="Gao L."/>
            <person name="Xia E."/>
            <person name="Lu Y."/>
            <person name="Tai Y."/>
            <person name="She G."/>
            <person name="Sun J."/>
            <person name="Cao H."/>
            <person name="Tong W."/>
            <person name="Gao Q."/>
            <person name="Li Y."/>
            <person name="Deng W."/>
            <person name="Jiang X."/>
            <person name="Wang W."/>
            <person name="Chen Q."/>
            <person name="Zhang S."/>
            <person name="Li H."/>
            <person name="Wu J."/>
            <person name="Wang P."/>
            <person name="Li P."/>
            <person name="Shi C."/>
            <person name="Zheng F."/>
            <person name="Jian J."/>
            <person name="Huang B."/>
            <person name="Shan D."/>
            <person name="Shi M."/>
            <person name="Fang C."/>
            <person name="Yue Y."/>
            <person name="Li F."/>
            <person name="Li D."/>
            <person name="Wei S."/>
            <person name="Han B."/>
            <person name="Jiang C."/>
            <person name="Yin Y."/>
            <person name="Xia T."/>
            <person name="Zhang Z."/>
            <person name="Bennetzen J.L."/>
            <person name="Zhao S."/>
            <person name="Wan X."/>
        </authorList>
    </citation>
    <scope>NUCLEOTIDE SEQUENCE [LARGE SCALE GENOMIC DNA]</scope>
    <source>
        <strain evidence="2">cv. Shuchazao</strain>
        <tissue evidence="1">Leaf</tissue>
    </source>
</reference>
<evidence type="ECO:0000313" key="1">
    <source>
        <dbReference type="EMBL" id="THG12715.1"/>
    </source>
</evidence>
<protein>
    <submittedName>
        <fullName evidence="1">Uncharacterized protein</fullName>
    </submittedName>
</protein>
<sequence length="180" mass="19681">MVKVFLQQCKEGSESGCDMKASSPETREQYGLALLPNFSRTAPAGTVVSLEWFCGCSSGRNVAAVDGEELEAMCRNSSGQRRQSCRPAARRKQQDMTKMVLDFHNVFKGCQTIGLKVIDMSTTDLSGRSVPDMSIISKATVDLNSTAFDEISNGTSIEIGFGGLFITINLVVNHSSWYQY</sequence>
<accession>A0A4S4EAY2</accession>
<evidence type="ECO:0000313" key="2">
    <source>
        <dbReference type="Proteomes" id="UP000306102"/>
    </source>
</evidence>
<dbReference type="Proteomes" id="UP000306102">
    <property type="component" value="Unassembled WGS sequence"/>
</dbReference>
<name>A0A4S4EAY2_CAMSN</name>
<comment type="caution">
    <text evidence="1">The sequence shown here is derived from an EMBL/GenBank/DDBJ whole genome shotgun (WGS) entry which is preliminary data.</text>
</comment>
<gene>
    <name evidence="1" type="ORF">TEA_026842</name>
</gene>
<dbReference type="AlphaFoldDB" id="A0A4S4EAY2"/>
<organism evidence="1 2">
    <name type="scientific">Camellia sinensis var. sinensis</name>
    <name type="common">China tea</name>
    <dbReference type="NCBI Taxonomy" id="542762"/>
    <lineage>
        <taxon>Eukaryota</taxon>
        <taxon>Viridiplantae</taxon>
        <taxon>Streptophyta</taxon>
        <taxon>Embryophyta</taxon>
        <taxon>Tracheophyta</taxon>
        <taxon>Spermatophyta</taxon>
        <taxon>Magnoliopsida</taxon>
        <taxon>eudicotyledons</taxon>
        <taxon>Gunneridae</taxon>
        <taxon>Pentapetalae</taxon>
        <taxon>asterids</taxon>
        <taxon>Ericales</taxon>
        <taxon>Theaceae</taxon>
        <taxon>Camellia</taxon>
    </lineage>
</organism>
<keyword evidence="2" id="KW-1185">Reference proteome</keyword>
<proteinExistence type="predicted"/>
<dbReference type="EMBL" id="SDRB02006393">
    <property type="protein sequence ID" value="THG12715.1"/>
    <property type="molecule type" value="Genomic_DNA"/>
</dbReference>